<organism evidence="1 2">
    <name type="scientific">Polyangium sorediatum</name>
    <dbReference type="NCBI Taxonomy" id="889274"/>
    <lineage>
        <taxon>Bacteria</taxon>
        <taxon>Pseudomonadati</taxon>
        <taxon>Myxococcota</taxon>
        <taxon>Polyangia</taxon>
        <taxon>Polyangiales</taxon>
        <taxon>Polyangiaceae</taxon>
        <taxon>Polyangium</taxon>
    </lineage>
</organism>
<evidence type="ECO:0000313" key="2">
    <source>
        <dbReference type="Proteomes" id="UP001160301"/>
    </source>
</evidence>
<reference evidence="1 2" key="1">
    <citation type="submission" date="2023-04" db="EMBL/GenBank/DDBJ databases">
        <title>The genome sequence of Polyangium sorediatum DSM14670.</title>
        <authorList>
            <person name="Zhang X."/>
        </authorList>
    </citation>
    <scope>NUCLEOTIDE SEQUENCE [LARGE SCALE GENOMIC DNA]</scope>
    <source>
        <strain evidence="1 2">DSM 14670</strain>
    </source>
</reference>
<protein>
    <submittedName>
        <fullName evidence="1">Uncharacterized protein</fullName>
    </submittedName>
</protein>
<dbReference type="EMBL" id="JARZHI010000026">
    <property type="protein sequence ID" value="MDI1433110.1"/>
    <property type="molecule type" value="Genomic_DNA"/>
</dbReference>
<dbReference type="Proteomes" id="UP001160301">
    <property type="component" value="Unassembled WGS sequence"/>
</dbReference>
<sequence length="102" mass="11920">MEADDGEALRIMLERTGFPIETVSFRERHIRRERRSTLHPEAQQSLQNLRWFEFDLVDDLYRPQSVRRDCFVEIGSRPAFDFDNLAPLHALPLHGASILTAK</sequence>
<comment type="caution">
    <text evidence="1">The sequence shown here is derived from an EMBL/GenBank/DDBJ whole genome shotgun (WGS) entry which is preliminary data.</text>
</comment>
<evidence type="ECO:0000313" key="1">
    <source>
        <dbReference type="EMBL" id="MDI1433110.1"/>
    </source>
</evidence>
<proteinExistence type="predicted"/>
<gene>
    <name evidence="1" type="ORF">QHF89_26685</name>
</gene>
<accession>A0ABT6NXN8</accession>
<keyword evidence="2" id="KW-1185">Reference proteome</keyword>
<name>A0ABT6NXN8_9BACT</name>